<comment type="caution">
    <text evidence="2">The sequence shown here is derived from an EMBL/GenBank/DDBJ whole genome shotgun (WGS) entry which is preliminary data.</text>
</comment>
<name>A0ABQ5IN17_9ASTR</name>
<dbReference type="PANTHER" id="PTHR33116">
    <property type="entry name" value="REVERSE TRANSCRIPTASE ZINC-BINDING DOMAIN-CONTAINING PROTEIN-RELATED-RELATED"/>
    <property type="match status" value="1"/>
</dbReference>
<dbReference type="PANTHER" id="PTHR33116:SF78">
    <property type="entry name" value="OS12G0587133 PROTEIN"/>
    <property type="match status" value="1"/>
</dbReference>
<dbReference type="InterPro" id="IPR000477">
    <property type="entry name" value="RT_dom"/>
</dbReference>
<proteinExistence type="predicted"/>
<dbReference type="GO" id="GO:0003964">
    <property type="term" value="F:RNA-directed DNA polymerase activity"/>
    <property type="evidence" value="ECO:0007669"/>
    <property type="project" value="UniProtKB-KW"/>
</dbReference>
<dbReference type="EMBL" id="BQNB010020905">
    <property type="protein sequence ID" value="GJU00858.1"/>
    <property type="molecule type" value="Genomic_DNA"/>
</dbReference>
<protein>
    <submittedName>
        <fullName evidence="2">RNA-directed DNA polymerase, eukaryota, reverse transcriptase zinc-binding domain protein</fullName>
    </submittedName>
</protein>
<keyword evidence="2" id="KW-0808">Transferase</keyword>
<keyword evidence="2" id="KW-0695">RNA-directed DNA polymerase</keyword>
<dbReference type="Proteomes" id="UP001151760">
    <property type="component" value="Unassembled WGS sequence"/>
</dbReference>
<gene>
    <name evidence="2" type="ORF">Tco_1111196</name>
</gene>
<keyword evidence="3" id="KW-1185">Reference proteome</keyword>
<evidence type="ECO:0000313" key="3">
    <source>
        <dbReference type="Proteomes" id="UP001151760"/>
    </source>
</evidence>
<feature type="domain" description="Reverse transcriptase" evidence="1">
    <location>
        <begin position="1"/>
        <end position="87"/>
    </location>
</feature>
<dbReference type="PROSITE" id="PS50878">
    <property type="entry name" value="RT_POL"/>
    <property type="match status" value="1"/>
</dbReference>
<keyword evidence="2" id="KW-0548">Nucleotidyltransferase</keyword>
<sequence>MWGKDKIQVLHLQFADDALILGDWSLSNSKNLSRILTCFHLASGLKVNFNKSKLFGFGVSNIELSIAASSLGCLASEFPCSYLGLPIGAQMSMCANWNPLVDRRSSINLKAFVEGSFGVGTRIKKKIHGLWEGKQFTLPRKSGGMFNVCELKKSPGTWSHIIKLKDDLNIIGINLKMLFKKKVGNGMTTSFWYDNWLGGPSLHETFPRLFRLETMPNCLVSDRVPTFVSPAPTTNIASANHLVHPTDTTPIITNPVIRPNSSRDSVGLSFSWAWRRAVRSQDEYWCYTVPQI</sequence>
<evidence type="ECO:0000313" key="2">
    <source>
        <dbReference type="EMBL" id="GJU00858.1"/>
    </source>
</evidence>
<organism evidence="2 3">
    <name type="scientific">Tanacetum coccineum</name>
    <dbReference type="NCBI Taxonomy" id="301880"/>
    <lineage>
        <taxon>Eukaryota</taxon>
        <taxon>Viridiplantae</taxon>
        <taxon>Streptophyta</taxon>
        <taxon>Embryophyta</taxon>
        <taxon>Tracheophyta</taxon>
        <taxon>Spermatophyta</taxon>
        <taxon>Magnoliopsida</taxon>
        <taxon>eudicotyledons</taxon>
        <taxon>Gunneridae</taxon>
        <taxon>Pentapetalae</taxon>
        <taxon>asterids</taxon>
        <taxon>campanulids</taxon>
        <taxon>Asterales</taxon>
        <taxon>Asteraceae</taxon>
        <taxon>Asteroideae</taxon>
        <taxon>Anthemideae</taxon>
        <taxon>Anthemidinae</taxon>
        <taxon>Tanacetum</taxon>
    </lineage>
</organism>
<reference evidence="2" key="2">
    <citation type="submission" date="2022-01" db="EMBL/GenBank/DDBJ databases">
        <authorList>
            <person name="Yamashiro T."/>
            <person name="Shiraishi A."/>
            <person name="Satake H."/>
            <person name="Nakayama K."/>
        </authorList>
    </citation>
    <scope>NUCLEOTIDE SEQUENCE</scope>
</reference>
<accession>A0ABQ5IN17</accession>
<reference evidence="2" key="1">
    <citation type="journal article" date="2022" name="Int. J. Mol. Sci.">
        <title>Draft Genome of Tanacetum Coccineum: Genomic Comparison of Closely Related Tanacetum-Family Plants.</title>
        <authorList>
            <person name="Yamashiro T."/>
            <person name="Shiraishi A."/>
            <person name="Nakayama K."/>
            <person name="Satake H."/>
        </authorList>
    </citation>
    <scope>NUCLEOTIDE SEQUENCE</scope>
</reference>
<evidence type="ECO:0000259" key="1">
    <source>
        <dbReference type="PROSITE" id="PS50878"/>
    </source>
</evidence>